<reference evidence="3" key="1">
    <citation type="submission" date="2023-08" db="EMBL/GenBank/DDBJ databases">
        <authorList>
            <person name="Page C.A."/>
            <person name="Perez-Diaz I.M."/>
        </authorList>
    </citation>
    <scope>NUCLEOTIDE SEQUENCE</scope>
    <source>
        <strain evidence="3">7.8.46</strain>
    </source>
</reference>
<feature type="region of interest" description="Disordered" evidence="1">
    <location>
        <begin position="63"/>
        <end position="97"/>
    </location>
</feature>
<dbReference type="EMBL" id="JAVLAQ010000001">
    <property type="protein sequence ID" value="MDT6988540.1"/>
    <property type="molecule type" value="Genomic_DNA"/>
</dbReference>
<evidence type="ECO:0000256" key="1">
    <source>
        <dbReference type="SAM" id="MobiDB-lite"/>
    </source>
</evidence>
<proteinExistence type="predicted"/>
<keyword evidence="2" id="KW-0812">Transmembrane</keyword>
<gene>
    <name evidence="3" type="ORF">RI536_00135</name>
</gene>
<comment type="caution">
    <text evidence="3">The sequence shown here is derived from an EMBL/GenBank/DDBJ whole genome shotgun (WGS) entry which is preliminary data.</text>
</comment>
<protein>
    <submittedName>
        <fullName evidence="3">Uncharacterized protein</fullName>
    </submittedName>
</protein>
<evidence type="ECO:0000256" key="2">
    <source>
        <dbReference type="SAM" id="Phobius"/>
    </source>
</evidence>
<feature type="transmembrane region" description="Helical" evidence="2">
    <location>
        <begin position="6"/>
        <end position="25"/>
    </location>
</feature>
<evidence type="ECO:0000313" key="3">
    <source>
        <dbReference type="EMBL" id="MDT6988540.1"/>
    </source>
</evidence>
<dbReference type="Proteomes" id="UP001267003">
    <property type="component" value="Unassembled WGS sequence"/>
</dbReference>
<sequence length="191" mass="21088">MFITILGWIIIVFTVLVCISMFAKNEDGTSNPISQKILTIVVSVLVIFFGLYLSGHSKRVNEAKQESISSSRKESISQSKEDSKFSSSEDKESSEDDKNGKLFIRDFNVYLSNKKMGTSSIEDGVVKVVLPNSVENMSVADFTALAQEIYDHANTLASGEDYDAGIIYFYSQNGGELARSTFSGGIKIYKE</sequence>
<organism evidence="3 4">
    <name type="scientific">Lactiplantibacillus pentosus</name>
    <name type="common">Lactobacillus pentosus</name>
    <dbReference type="NCBI Taxonomy" id="1589"/>
    <lineage>
        <taxon>Bacteria</taxon>
        <taxon>Bacillati</taxon>
        <taxon>Bacillota</taxon>
        <taxon>Bacilli</taxon>
        <taxon>Lactobacillales</taxon>
        <taxon>Lactobacillaceae</taxon>
        <taxon>Lactiplantibacillus</taxon>
    </lineage>
</organism>
<keyword evidence="2" id="KW-1133">Transmembrane helix</keyword>
<dbReference type="AlphaFoldDB" id="A0AAP5PV13"/>
<name>A0AAP5PV13_LACPE</name>
<keyword evidence="2" id="KW-0472">Membrane</keyword>
<dbReference type="RefSeq" id="WP_216780600.1">
    <property type="nucleotide sequence ID" value="NZ_JAGXBP010000006.1"/>
</dbReference>
<feature type="transmembrane region" description="Helical" evidence="2">
    <location>
        <begin position="37"/>
        <end position="55"/>
    </location>
</feature>
<evidence type="ECO:0000313" key="4">
    <source>
        <dbReference type="Proteomes" id="UP001267003"/>
    </source>
</evidence>
<accession>A0AAP5PV13</accession>